<keyword evidence="7" id="KW-1185">Reference proteome</keyword>
<dbReference type="Proteomes" id="UP001228905">
    <property type="component" value="Unassembled WGS sequence"/>
</dbReference>
<comment type="similarity">
    <text evidence="3">Belongs to the D-isomer specific 2-hydroxyacid dehydrogenase family.</text>
</comment>
<dbReference type="Pfam" id="PF00389">
    <property type="entry name" value="2-Hacid_dh"/>
    <property type="match status" value="1"/>
</dbReference>
<dbReference type="RefSeq" id="WP_307347603.1">
    <property type="nucleotide sequence ID" value="NZ_JAUSVS010000002.1"/>
</dbReference>
<protein>
    <submittedName>
        <fullName evidence="6">Lactate dehydrogenase-like 2-hydroxyacid dehydrogenase</fullName>
    </submittedName>
</protein>
<evidence type="ECO:0000313" key="6">
    <source>
        <dbReference type="EMBL" id="MDQ0463574.1"/>
    </source>
</evidence>
<feature type="domain" description="D-isomer specific 2-hydroxyacid dehydrogenase NAD-binding" evidence="5">
    <location>
        <begin position="110"/>
        <end position="283"/>
    </location>
</feature>
<dbReference type="Pfam" id="PF02826">
    <property type="entry name" value="2-Hacid_dh_C"/>
    <property type="match status" value="1"/>
</dbReference>
<proteinExistence type="inferred from homology"/>
<dbReference type="EMBL" id="JAUSVS010000002">
    <property type="protein sequence ID" value="MDQ0463574.1"/>
    <property type="molecule type" value="Genomic_DNA"/>
</dbReference>
<comment type="caution">
    <text evidence="6">The sequence shown here is derived from an EMBL/GenBank/DDBJ whole genome shotgun (WGS) entry which is preliminary data.</text>
</comment>
<sequence length="316" mass="33585">MSQKPAVLLSHPMIGPMQPVLEGAYEVHRFWDHADPAAFLAGPGQAVRAIVHAGEFRLDPAVLGQMKNLGLIANVSVGYDGVDVPWCRANGIEVTHSRGLNADDVADHAVGMLIAGWRGIVEGDQMVRAGTWTLTDRMRPRASLRGKKAGIVGLGHIGEAVGRRLEAFGMTVNWWGHREKPGAPWPMAASLLDLARDTDALMVCCRASPQTEKLISAEVIDAVGPRGAVINISRGQVVDEEALIAALKAGRLGLAGLDVFAQEPTPAERWADVPNTVLTPHSAGGTVDSIPLMVASCLENLRCFFAGEPLPTPVAD</sequence>
<keyword evidence="1 3" id="KW-0560">Oxidoreductase</keyword>
<name>A0ABU0IRF0_9CAUL</name>
<organism evidence="6 7">
    <name type="scientific">Caulobacter ginsengisoli</name>
    <dbReference type="NCBI Taxonomy" id="400775"/>
    <lineage>
        <taxon>Bacteria</taxon>
        <taxon>Pseudomonadati</taxon>
        <taxon>Pseudomonadota</taxon>
        <taxon>Alphaproteobacteria</taxon>
        <taxon>Caulobacterales</taxon>
        <taxon>Caulobacteraceae</taxon>
        <taxon>Caulobacter</taxon>
    </lineage>
</organism>
<reference evidence="6 7" key="1">
    <citation type="submission" date="2023-07" db="EMBL/GenBank/DDBJ databases">
        <title>Genomic Encyclopedia of Type Strains, Phase IV (KMG-IV): sequencing the most valuable type-strain genomes for metagenomic binning, comparative biology and taxonomic classification.</title>
        <authorList>
            <person name="Goeker M."/>
        </authorList>
    </citation>
    <scope>NUCLEOTIDE SEQUENCE [LARGE SCALE GENOMIC DNA]</scope>
    <source>
        <strain evidence="6 7">DSM 18695</strain>
    </source>
</reference>
<evidence type="ECO:0000259" key="4">
    <source>
        <dbReference type="Pfam" id="PF00389"/>
    </source>
</evidence>
<evidence type="ECO:0000313" key="7">
    <source>
        <dbReference type="Proteomes" id="UP001228905"/>
    </source>
</evidence>
<evidence type="ECO:0000256" key="3">
    <source>
        <dbReference type="RuleBase" id="RU003719"/>
    </source>
</evidence>
<dbReference type="InterPro" id="IPR006139">
    <property type="entry name" value="D-isomer_2_OHA_DH_cat_dom"/>
</dbReference>
<dbReference type="CDD" id="cd12156">
    <property type="entry name" value="HPPR"/>
    <property type="match status" value="1"/>
</dbReference>
<dbReference type="PANTHER" id="PTHR10996:SF178">
    <property type="entry name" value="2-HYDROXYACID DEHYDROGENASE YGL185C-RELATED"/>
    <property type="match status" value="1"/>
</dbReference>
<dbReference type="InterPro" id="IPR050223">
    <property type="entry name" value="D-isomer_2-hydroxyacid_DH"/>
</dbReference>
<dbReference type="InterPro" id="IPR036291">
    <property type="entry name" value="NAD(P)-bd_dom_sf"/>
</dbReference>
<feature type="domain" description="D-isomer specific 2-hydroxyacid dehydrogenase catalytic" evidence="4">
    <location>
        <begin position="44"/>
        <end position="314"/>
    </location>
</feature>
<evidence type="ECO:0000256" key="1">
    <source>
        <dbReference type="ARBA" id="ARBA00023002"/>
    </source>
</evidence>
<gene>
    <name evidence="6" type="ORF">QO010_001345</name>
</gene>
<dbReference type="SUPFAM" id="SSF52283">
    <property type="entry name" value="Formate/glycerate dehydrogenase catalytic domain-like"/>
    <property type="match status" value="1"/>
</dbReference>
<dbReference type="PANTHER" id="PTHR10996">
    <property type="entry name" value="2-HYDROXYACID DEHYDROGENASE-RELATED"/>
    <property type="match status" value="1"/>
</dbReference>
<keyword evidence="2" id="KW-0520">NAD</keyword>
<dbReference type="SUPFAM" id="SSF51735">
    <property type="entry name" value="NAD(P)-binding Rossmann-fold domains"/>
    <property type="match status" value="1"/>
</dbReference>
<dbReference type="Gene3D" id="3.40.50.720">
    <property type="entry name" value="NAD(P)-binding Rossmann-like Domain"/>
    <property type="match status" value="2"/>
</dbReference>
<dbReference type="InterPro" id="IPR006140">
    <property type="entry name" value="D-isomer_DH_NAD-bd"/>
</dbReference>
<evidence type="ECO:0000256" key="2">
    <source>
        <dbReference type="ARBA" id="ARBA00023027"/>
    </source>
</evidence>
<evidence type="ECO:0000259" key="5">
    <source>
        <dbReference type="Pfam" id="PF02826"/>
    </source>
</evidence>
<accession>A0ABU0IRF0</accession>